<gene>
    <name evidence="1" type="ORF">NCTC10313_01893</name>
</gene>
<organism evidence="1 2">
    <name type="scientific">Klebsiella pneumoniae subsp. ozaenae</name>
    <dbReference type="NCBI Taxonomy" id="574"/>
    <lineage>
        <taxon>Bacteria</taxon>
        <taxon>Pseudomonadati</taxon>
        <taxon>Pseudomonadota</taxon>
        <taxon>Gammaproteobacteria</taxon>
        <taxon>Enterobacterales</taxon>
        <taxon>Enterobacteriaceae</taxon>
        <taxon>Klebsiella/Raoultella group</taxon>
        <taxon>Klebsiella</taxon>
        <taxon>Klebsiella pneumoniae complex</taxon>
    </lineage>
</organism>
<protein>
    <submittedName>
        <fullName evidence="1">Uncharacterized protein</fullName>
    </submittedName>
</protein>
<accession>A0A377Z6K0</accession>
<proteinExistence type="predicted"/>
<reference evidence="1 2" key="1">
    <citation type="submission" date="2018-06" db="EMBL/GenBank/DDBJ databases">
        <authorList>
            <consortium name="Pathogen Informatics"/>
            <person name="Doyle S."/>
        </authorList>
    </citation>
    <scope>NUCLEOTIDE SEQUENCE [LARGE SCALE GENOMIC DNA]</scope>
    <source>
        <strain evidence="1 2">NCTC10313</strain>
    </source>
</reference>
<name>A0A377Z6K0_KLEPO</name>
<evidence type="ECO:0000313" key="2">
    <source>
        <dbReference type="Proteomes" id="UP000254487"/>
    </source>
</evidence>
<sequence>MLFIIRSYFLRFYLHTWFDFLQAGDDNAIAGFQTVSDQPFIADRLRSSHLADFDFIAFPHYHDAGVAARRTGNTLLRYQQGVRVNPFFQTGTDEHPGSRV</sequence>
<dbReference type="Proteomes" id="UP000254487">
    <property type="component" value="Unassembled WGS sequence"/>
</dbReference>
<dbReference type="AlphaFoldDB" id="A0A377Z6K0"/>
<dbReference type="EMBL" id="UGLW01000003">
    <property type="protein sequence ID" value="STU60076.1"/>
    <property type="molecule type" value="Genomic_DNA"/>
</dbReference>
<evidence type="ECO:0000313" key="1">
    <source>
        <dbReference type="EMBL" id="STU60076.1"/>
    </source>
</evidence>